<evidence type="ECO:0000259" key="5">
    <source>
        <dbReference type="PROSITE" id="PS50075"/>
    </source>
</evidence>
<dbReference type="InterPro" id="IPR036736">
    <property type="entry name" value="ACP-like_sf"/>
</dbReference>
<name>A0A5E6UPR1_PSEFL</name>
<dbReference type="InterPro" id="IPR000873">
    <property type="entry name" value="AMP-dep_synth/lig_dom"/>
</dbReference>
<dbReference type="InterPro" id="IPR020806">
    <property type="entry name" value="PKS_PP-bd"/>
</dbReference>
<proteinExistence type="inferred from homology"/>
<dbReference type="InterPro" id="IPR001031">
    <property type="entry name" value="Thioesterase"/>
</dbReference>
<dbReference type="CDD" id="cd17643">
    <property type="entry name" value="A_NRPS_Cytc1-like"/>
    <property type="match status" value="1"/>
</dbReference>
<dbReference type="InterPro" id="IPR010071">
    <property type="entry name" value="AA_adenyl_dom"/>
</dbReference>
<dbReference type="FunFam" id="3.40.50.12780:FF:000012">
    <property type="entry name" value="Non-ribosomal peptide synthetase"/>
    <property type="match status" value="1"/>
</dbReference>
<dbReference type="PROSITE" id="PS50075">
    <property type="entry name" value="CARRIER"/>
    <property type="match status" value="1"/>
</dbReference>
<dbReference type="InterPro" id="IPR020845">
    <property type="entry name" value="AMP-binding_CS"/>
</dbReference>
<dbReference type="InterPro" id="IPR020459">
    <property type="entry name" value="AMP-binding"/>
</dbReference>
<dbReference type="InterPro" id="IPR029058">
    <property type="entry name" value="AB_hydrolase_fold"/>
</dbReference>
<dbReference type="AlphaFoldDB" id="A0A5E6UPR1"/>
<comment type="cofactor">
    <cofactor evidence="1">
        <name>pantetheine 4'-phosphate</name>
        <dbReference type="ChEBI" id="CHEBI:47942"/>
    </cofactor>
</comment>
<dbReference type="InterPro" id="IPR045851">
    <property type="entry name" value="AMP-bd_C_sf"/>
</dbReference>
<dbReference type="NCBIfam" id="TIGR01733">
    <property type="entry name" value="AA-adenyl-dom"/>
    <property type="match status" value="1"/>
</dbReference>
<evidence type="ECO:0000313" key="6">
    <source>
        <dbReference type="EMBL" id="CAK9889926.1"/>
    </source>
</evidence>
<reference evidence="6 8" key="2">
    <citation type="submission" date="2024-03" db="EMBL/GenBank/DDBJ databases">
        <authorList>
            <person name="Alaster D. Moffat"/>
            <person name="Govind Chandra"/>
            <person name="Andrew W. Truman"/>
        </authorList>
    </citation>
    <scope>NUCLEOTIDE SEQUENCE [LARGE SCALE GENOMIC DNA]</scope>
    <source>
        <strain evidence="6">PS652</strain>
    </source>
</reference>
<dbReference type="PROSITE" id="PS00455">
    <property type="entry name" value="AMP_BINDING"/>
    <property type="match status" value="1"/>
</dbReference>
<evidence type="ECO:0000313" key="8">
    <source>
        <dbReference type="Proteomes" id="UP000326595"/>
    </source>
</evidence>
<evidence type="ECO:0000256" key="1">
    <source>
        <dbReference type="ARBA" id="ARBA00001957"/>
    </source>
</evidence>
<evidence type="ECO:0000256" key="2">
    <source>
        <dbReference type="ARBA" id="ARBA00006432"/>
    </source>
</evidence>
<dbReference type="SUPFAM" id="SSF47336">
    <property type="entry name" value="ACP-like"/>
    <property type="match status" value="1"/>
</dbReference>
<evidence type="ECO:0000256" key="3">
    <source>
        <dbReference type="ARBA" id="ARBA00022450"/>
    </source>
</evidence>
<dbReference type="FunFam" id="3.30.300.30:FF:000010">
    <property type="entry name" value="Enterobactin synthetase component F"/>
    <property type="match status" value="1"/>
</dbReference>
<dbReference type="FunFam" id="3.40.50.980:FF:000002">
    <property type="entry name" value="Enterobactin synthetase component F"/>
    <property type="match status" value="1"/>
</dbReference>
<dbReference type="SUPFAM" id="SSF56801">
    <property type="entry name" value="Acetyl-CoA synthetase-like"/>
    <property type="match status" value="1"/>
</dbReference>
<reference evidence="7" key="1">
    <citation type="submission" date="2019-09" db="EMBL/GenBank/DDBJ databases">
        <authorList>
            <person name="Chandra G."/>
            <person name="Truman W A."/>
        </authorList>
    </citation>
    <scope>NUCLEOTIDE SEQUENCE [LARGE SCALE GENOMIC DNA]</scope>
    <source>
        <strain evidence="7">PS652</strain>
    </source>
</reference>
<dbReference type="SUPFAM" id="SSF53474">
    <property type="entry name" value="alpha/beta-Hydrolases"/>
    <property type="match status" value="1"/>
</dbReference>
<dbReference type="Gene3D" id="3.40.50.12780">
    <property type="entry name" value="N-terminal domain of ligase-like"/>
    <property type="match status" value="1"/>
</dbReference>
<evidence type="ECO:0000256" key="4">
    <source>
        <dbReference type="ARBA" id="ARBA00022553"/>
    </source>
</evidence>
<dbReference type="GO" id="GO:0044550">
    <property type="term" value="P:secondary metabolite biosynthetic process"/>
    <property type="evidence" value="ECO:0007669"/>
    <property type="project" value="UniProtKB-ARBA"/>
</dbReference>
<dbReference type="Proteomes" id="UP000326595">
    <property type="component" value="Chromosome"/>
</dbReference>
<dbReference type="FunFam" id="1.10.1200.10:FF:000005">
    <property type="entry name" value="Nonribosomal peptide synthetase 1"/>
    <property type="match status" value="1"/>
</dbReference>
<comment type="similarity">
    <text evidence="2">Belongs to the ATP-dependent AMP-binding enzyme family.</text>
</comment>
<dbReference type="GO" id="GO:0005829">
    <property type="term" value="C:cytosol"/>
    <property type="evidence" value="ECO:0007669"/>
    <property type="project" value="TreeGrafter"/>
</dbReference>
<dbReference type="PRINTS" id="PR00154">
    <property type="entry name" value="AMPBINDING"/>
</dbReference>
<keyword evidence="3" id="KW-0596">Phosphopantetheine</keyword>
<dbReference type="EMBL" id="OZ024668">
    <property type="protein sequence ID" value="CAK9889926.1"/>
    <property type="molecule type" value="Genomic_DNA"/>
</dbReference>
<protein>
    <submittedName>
        <fullName evidence="7">Dimodular nonribosomal peptide synthase</fullName>
    </submittedName>
</protein>
<dbReference type="PANTHER" id="PTHR45527">
    <property type="entry name" value="NONRIBOSOMAL PEPTIDE SYNTHETASE"/>
    <property type="match status" value="1"/>
</dbReference>
<dbReference type="Pfam" id="PF00975">
    <property type="entry name" value="Thioesterase"/>
    <property type="match status" value="1"/>
</dbReference>
<dbReference type="InterPro" id="IPR042099">
    <property type="entry name" value="ANL_N_sf"/>
</dbReference>
<sequence>MHDQVTSEDYVRLCIHQLFEAQVARSPEATALIFEGEVLSYSELNARANRLAHRLIALGVRPDQRVAICVERSAAMVVGLMAILKAGGAYVPLDPEYSGERLAFILGDTAPAMVLADAAGRHALGDALQAHTVLDPRDVHPEAAANPEVIGLAPSNLAYIIYTSGSTGQPKGVMVEHAQVVRLFDTTHADFGFEASDVWCLSHSFAFDFSVWELWGALRYGGTLVLVPHAITRSPKAFYQLICEQGVTVLNQTPSAFTALMEYVQPSSDRLRYVIFGGEALQPSTLRDWYGVRGESAPQLINMYGITETTVHVTYYPLTSSDAQQADSVIGQCLPDLNLYLLDAFGQPVPMGAAGEVYVGGAGVARGYLNRPELTAERFLHDPFAGKPEARMYKTGDLARHLPNGNLAFLGRNDDQVKIRGFRIELGEIAARLAEHRSIREAVVVAQGADADKRLVAYVVVQSAVQNTPVDSEAGLALAGALRDYLSSCLPDYMVPSAFVRMESLPLTGNGKLDRRALPVPEGDDFAHAIYEAPLGEIEVTLARMWSELLGVEQVGRHDNFFALGGHSLMAVQLMQKARSYGLECSLTDIFEHPRLANLATQIAQSPVFNPQIGAITVRAGGTEPPVFFVPSGLADYSYAISLAQQIRASCPIHVLPWSAIDDPLPQSMEDMAEKMIPLIQTIQPEGPYRIAGYSSGGILAYAIVHALMCKEASVEFLGFIDVPAPHKLPYKNQGFENYFIEHVKASTSEAERHQFDVLDEDDELAELIRKAQRLGGYDLNADLSLETVKWQTIYHFSQIAGAYKPSPLQVNLHHFYATDRERPPLPQVDMVGGWRELLPDLAMRSVSIPGGHVSMMENVSNRKHLADALSRALL</sequence>
<dbReference type="FunFam" id="3.40.50.980:FF:000001">
    <property type="entry name" value="Non-ribosomal peptide synthetase"/>
    <property type="match status" value="1"/>
</dbReference>
<feature type="domain" description="Carrier" evidence="5">
    <location>
        <begin position="533"/>
        <end position="607"/>
    </location>
</feature>
<dbReference type="InterPro" id="IPR025110">
    <property type="entry name" value="AMP-bd_C"/>
</dbReference>
<dbReference type="Pfam" id="PF13193">
    <property type="entry name" value="AMP-binding_C"/>
    <property type="match status" value="1"/>
</dbReference>
<dbReference type="SMART" id="SM00823">
    <property type="entry name" value="PKS_PP"/>
    <property type="match status" value="1"/>
</dbReference>
<dbReference type="Pfam" id="PF00501">
    <property type="entry name" value="AMP-binding"/>
    <property type="match status" value="1"/>
</dbReference>
<dbReference type="FunFam" id="2.30.38.10:FF:000001">
    <property type="entry name" value="Non-ribosomal peptide synthetase PvdI"/>
    <property type="match status" value="1"/>
</dbReference>
<dbReference type="Gene3D" id="3.40.50.1820">
    <property type="entry name" value="alpha/beta hydrolase"/>
    <property type="match status" value="1"/>
</dbReference>
<organism evidence="7">
    <name type="scientific">Pseudomonas fluorescens</name>
    <dbReference type="NCBI Taxonomy" id="294"/>
    <lineage>
        <taxon>Bacteria</taxon>
        <taxon>Pseudomonadati</taxon>
        <taxon>Pseudomonadota</taxon>
        <taxon>Gammaproteobacteria</taxon>
        <taxon>Pseudomonadales</taxon>
        <taxon>Pseudomonadaceae</taxon>
        <taxon>Pseudomonas</taxon>
    </lineage>
</organism>
<dbReference type="GO" id="GO:0043041">
    <property type="term" value="P:amino acid activation for nonribosomal peptide biosynthetic process"/>
    <property type="evidence" value="ECO:0007669"/>
    <property type="project" value="TreeGrafter"/>
</dbReference>
<dbReference type="Gene3D" id="3.30.300.30">
    <property type="match status" value="1"/>
</dbReference>
<evidence type="ECO:0000313" key="7">
    <source>
        <dbReference type="EMBL" id="VVN05034.1"/>
    </source>
</evidence>
<keyword evidence="4" id="KW-0597">Phosphoprotein</keyword>
<dbReference type="Gene3D" id="1.10.1200.10">
    <property type="entry name" value="ACP-like"/>
    <property type="match status" value="1"/>
</dbReference>
<dbReference type="GO" id="GO:0031177">
    <property type="term" value="F:phosphopantetheine binding"/>
    <property type="evidence" value="ECO:0007669"/>
    <property type="project" value="InterPro"/>
</dbReference>
<dbReference type="InterPro" id="IPR009081">
    <property type="entry name" value="PP-bd_ACP"/>
</dbReference>
<dbReference type="PANTHER" id="PTHR45527:SF14">
    <property type="entry name" value="PLIPASTATIN SYNTHASE SUBUNIT B"/>
    <property type="match status" value="1"/>
</dbReference>
<gene>
    <name evidence="7" type="primary">dhbF</name>
    <name evidence="6" type="ORF">PS652_02759</name>
    <name evidence="7" type="ORF">PS652_03507</name>
</gene>
<dbReference type="Pfam" id="PF00550">
    <property type="entry name" value="PP-binding"/>
    <property type="match status" value="1"/>
</dbReference>
<dbReference type="EMBL" id="CABVHG010000021">
    <property type="protein sequence ID" value="VVN05034.1"/>
    <property type="molecule type" value="Genomic_DNA"/>
</dbReference>
<accession>A0A5E6UPR1</accession>